<reference evidence="2 3" key="1">
    <citation type="submission" date="2017-07" db="EMBL/GenBank/DDBJ databases">
        <title>Genome sequence of the Sordaria macrospora wild type strain R19027.</title>
        <authorList>
            <person name="Nowrousian M."/>
            <person name="Teichert I."/>
            <person name="Kueck U."/>
        </authorList>
    </citation>
    <scope>NUCLEOTIDE SEQUENCE [LARGE SCALE GENOMIC DNA]</scope>
    <source>
        <strain evidence="2 3">R19027</strain>
        <tissue evidence="2">Mycelium</tissue>
    </source>
</reference>
<feature type="compositionally biased region" description="Basic and acidic residues" evidence="1">
    <location>
        <begin position="157"/>
        <end position="170"/>
    </location>
</feature>
<feature type="region of interest" description="Disordered" evidence="1">
    <location>
        <begin position="1"/>
        <end position="23"/>
    </location>
</feature>
<feature type="compositionally biased region" description="Polar residues" evidence="1">
    <location>
        <begin position="1"/>
        <end position="17"/>
    </location>
</feature>
<evidence type="ECO:0000256" key="1">
    <source>
        <dbReference type="SAM" id="MobiDB-lite"/>
    </source>
</evidence>
<accession>A0A8S8ZGU0</accession>
<feature type="compositionally biased region" description="Low complexity" evidence="1">
    <location>
        <begin position="506"/>
        <end position="520"/>
    </location>
</feature>
<evidence type="ECO:0000313" key="3">
    <source>
        <dbReference type="Proteomes" id="UP000433876"/>
    </source>
</evidence>
<feature type="compositionally biased region" description="Polar residues" evidence="1">
    <location>
        <begin position="264"/>
        <end position="275"/>
    </location>
</feature>
<evidence type="ECO:0000313" key="2">
    <source>
        <dbReference type="EMBL" id="KAA8628006.1"/>
    </source>
</evidence>
<comment type="caution">
    <text evidence="2">The sequence shown here is derived from an EMBL/GenBank/DDBJ whole genome shotgun (WGS) entry which is preliminary data.</text>
</comment>
<protein>
    <submittedName>
        <fullName evidence="2">Uncharacterized protein</fullName>
    </submittedName>
</protein>
<gene>
    <name evidence="2" type="ORF">SMACR_09442</name>
</gene>
<dbReference type="OMA" id="QERAYPH"/>
<feature type="compositionally biased region" description="Basic and acidic residues" evidence="1">
    <location>
        <begin position="532"/>
        <end position="545"/>
    </location>
</feature>
<feature type="region of interest" description="Disordered" evidence="1">
    <location>
        <begin position="260"/>
        <end position="587"/>
    </location>
</feature>
<organism evidence="2 3">
    <name type="scientific">Sordaria macrospora</name>
    <dbReference type="NCBI Taxonomy" id="5147"/>
    <lineage>
        <taxon>Eukaryota</taxon>
        <taxon>Fungi</taxon>
        <taxon>Dikarya</taxon>
        <taxon>Ascomycota</taxon>
        <taxon>Pezizomycotina</taxon>
        <taxon>Sordariomycetes</taxon>
        <taxon>Sordariomycetidae</taxon>
        <taxon>Sordariales</taxon>
        <taxon>Sordariaceae</taxon>
        <taxon>Sordaria</taxon>
    </lineage>
</organism>
<feature type="compositionally biased region" description="Basic and acidic residues" evidence="1">
    <location>
        <begin position="557"/>
        <end position="587"/>
    </location>
</feature>
<dbReference type="VEuPathDB" id="FungiDB:SMAC_09442"/>
<feature type="compositionally biased region" description="Polar residues" evidence="1">
    <location>
        <begin position="109"/>
        <end position="118"/>
    </location>
</feature>
<feature type="compositionally biased region" description="Low complexity" evidence="1">
    <location>
        <begin position="319"/>
        <end position="335"/>
    </location>
</feature>
<dbReference type="EMBL" id="NMPR01000215">
    <property type="protein sequence ID" value="KAA8628006.1"/>
    <property type="molecule type" value="Genomic_DNA"/>
</dbReference>
<feature type="compositionally biased region" description="Low complexity" evidence="1">
    <location>
        <begin position="353"/>
        <end position="406"/>
    </location>
</feature>
<dbReference type="AlphaFoldDB" id="A0A8S8ZGU0"/>
<proteinExistence type="predicted"/>
<feature type="compositionally biased region" description="Polar residues" evidence="1">
    <location>
        <begin position="415"/>
        <end position="426"/>
    </location>
</feature>
<name>A0A8S8ZGU0_SORMA</name>
<feature type="compositionally biased region" description="Low complexity" evidence="1">
    <location>
        <begin position="450"/>
        <end position="470"/>
    </location>
</feature>
<sequence>MAEEAQTTISTMVTDSSEPNRDGEILEEGLKEGATQEDGYQGYITTQEQGDRLRQRYNALKNGEDPTLLKHANSVDDIPRTESMLMSWRKKIYEAITDYRKSPKHNTPAKKTTATESSAVEPGEEISPVQKLNAPVPESLPVANDTGKSANIGPAGDHADNTPDSKKKDTPQTSRIKALKPLEVELIAHEILSLAVEAHKGNTNYPPWAFIKDTTFVNPLACFRDYPNFTLRMEDVLEGLRTQKNIVYKFTIFDPKMRAVATPSAETSKSRNNAKSNDRRTTVYSAGKKVLTEQEKAAGIMMPPPKTSRGQGSGKQRKPSGNIPSSSPLSRSDTPSKPPTSSGNPKGKGKATVSSPLAPASASASPLAVAPGPTSASASPFGFPFGSPFASSPLASPSAPSPSSTFISGGAPHSASRTYTPTSLPASRNPPPVYMQQQQPSPQVARRLFTPTSRSDSGSMSMSRSGSMPSIFTPLGMDTRIPPTVHPTNPSLHDDTRRASASGTPAHASGSDSGAAAASANRRNGKAMGKGKGKEKGRERVESKSPPEGSTPKKKVRGEEDQDKSGKEKDEKEKEKDTTKVKEEESE</sequence>
<dbReference type="Proteomes" id="UP000433876">
    <property type="component" value="Unassembled WGS sequence"/>
</dbReference>
<feature type="region of interest" description="Disordered" evidence="1">
    <location>
        <begin position="102"/>
        <end position="175"/>
    </location>
</feature>